<dbReference type="Proteomes" id="UP000270626">
    <property type="component" value="Unassembled WGS sequence"/>
</dbReference>
<dbReference type="AlphaFoldDB" id="A0A495VMN8"/>
<organism evidence="1 2">
    <name type="scientific">Azonexus fungiphilus</name>
    <dbReference type="NCBI Taxonomy" id="146940"/>
    <lineage>
        <taxon>Bacteria</taxon>
        <taxon>Pseudomonadati</taxon>
        <taxon>Pseudomonadota</taxon>
        <taxon>Betaproteobacteria</taxon>
        <taxon>Rhodocyclales</taxon>
        <taxon>Azonexaceae</taxon>
        <taxon>Azonexus</taxon>
    </lineage>
</organism>
<evidence type="ECO:0000313" key="2">
    <source>
        <dbReference type="Proteomes" id="UP000270626"/>
    </source>
</evidence>
<proteinExistence type="predicted"/>
<dbReference type="EMBL" id="RBXP01000017">
    <property type="protein sequence ID" value="RKT50659.1"/>
    <property type="molecule type" value="Genomic_DNA"/>
</dbReference>
<accession>A0A495VMN8</accession>
<gene>
    <name evidence="1" type="ORF">DFR40_2578</name>
</gene>
<sequence>MLLTLMFATYFSPSPLSYLYMIRNLNSLVSTNLSPDKKP</sequence>
<reference evidence="1 2" key="1">
    <citation type="submission" date="2018-10" db="EMBL/GenBank/DDBJ databases">
        <title>Genomic Encyclopedia of Type Strains, Phase IV (KMG-IV): sequencing the most valuable type-strain genomes for metagenomic binning, comparative biology and taxonomic classification.</title>
        <authorList>
            <person name="Goeker M."/>
        </authorList>
    </citation>
    <scope>NUCLEOTIDE SEQUENCE [LARGE SCALE GENOMIC DNA]</scope>
    <source>
        <strain evidence="1 2">DSM 23841</strain>
    </source>
</reference>
<evidence type="ECO:0000313" key="1">
    <source>
        <dbReference type="EMBL" id="RKT50659.1"/>
    </source>
</evidence>
<comment type="caution">
    <text evidence="1">The sequence shown here is derived from an EMBL/GenBank/DDBJ whole genome shotgun (WGS) entry which is preliminary data.</text>
</comment>
<keyword evidence="2" id="KW-1185">Reference proteome</keyword>
<protein>
    <submittedName>
        <fullName evidence="1">Uncharacterized protein</fullName>
    </submittedName>
</protein>
<name>A0A495VMN8_9RHOO</name>